<accession>A0A6N4TLB1</accession>
<evidence type="ECO:0000256" key="1">
    <source>
        <dbReference type="SAM" id="MobiDB-lite"/>
    </source>
</evidence>
<sequence length="134" mass="14727">MNKKDKISEKCNSIGSRFTGLDMKDLIGGPLSEAAKAQEQLAKSTADFINKVAFDNQNRIRNTTFDCHKKSEEADGTLKNDETNVKVQANNHVLPEHLERVLDVMAANITPQPASSSTVEKDGKEIDGKIKNKA</sequence>
<organism evidence="2 3">
    <name type="scientific">Amedibacterium intestinale</name>
    <dbReference type="NCBI Taxonomy" id="2583452"/>
    <lineage>
        <taxon>Bacteria</taxon>
        <taxon>Bacillati</taxon>
        <taxon>Bacillota</taxon>
        <taxon>Erysipelotrichia</taxon>
        <taxon>Erysipelotrichales</taxon>
        <taxon>Erysipelotrichaceae</taxon>
        <taxon>Amedibacterium</taxon>
    </lineage>
</organism>
<dbReference type="InterPro" id="IPR024510">
    <property type="entry name" value="DUF2589"/>
</dbReference>
<reference evidence="3" key="1">
    <citation type="submission" date="2019-05" db="EMBL/GenBank/DDBJ databases">
        <title>Complete genome sequencing of Absiella argi strain JCM 30884.</title>
        <authorList>
            <person name="Sakamoto M."/>
            <person name="Murakami T."/>
            <person name="Mori H."/>
        </authorList>
    </citation>
    <scope>NUCLEOTIDE SEQUENCE [LARGE SCALE GENOMIC DNA]</scope>
    <source>
        <strain evidence="3">JCM 30884</strain>
    </source>
</reference>
<proteinExistence type="predicted"/>
<keyword evidence="3" id="KW-1185">Reference proteome</keyword>
<feature type="region of interest" description="Disordered" evidence="1">
    <location>
        <begin position="112"/>
        <end position="134"/>
    </location>
</feature>
<evidence type="ECO:0000313" key="2">
    <source>
        <dbReference type="EMBL" id="BBK23549.1"/>
    </source>
</evidence>
<evidence type="ECO:0000313" key="3">
    <source>
        <dbReference type="Proteomes" id="UP000464754"/>
    </source>
</evidence>
<dbReference type="Pfam" id="PF11655">
    <property type="entry name" value="DUF2589"/>
    <property type="match status" value="1"/>
</dbReference>
<dbReference type="RefSeq" id="WP_163052364.1">
    <property type="nucleotide sequence ID" value="NZ_AP019695.1"/>
</dbReference>
<dbReference type="EMBL" id="AP019695">
    <property type="protein sequence ID" value="BBK23549.1"/>
    <property type="molecule type" value="Genomic_DNA"/>
</dbReference>
<protein>
    <submittedName>
        <fullName evidence="2">Uncharacterized protein</fullName>
    </submittedName>
</protein>
<name>A0A6N4TLB1_9FIRM</name>
<dbReference type="AlphaFoldDB" id="A0A6N4TLB1"/>
<feature type="compositionally biased region" description="Basic and acidic residues" evidence="1">
    <location>
        <begin position="119"/>
        <end position="134"/>
    </location>
</feature>
<dbReference type="KEGG" id="aarg:Aargi30884_24520"/>
<gene>
    <name evidence="2" type="ORF">Aargi30884_24520</name>
</gene>
<dbReference type="Proteomes" id="UP000464754">
    <property type="component" value="Chromosome"/>
</dbReference>